<evidence type="ECO:0000313" key="1">
    <source>
        <dbReference type="EMBL" id="VDM79373.1"/>
    </source>
</evidence>
<proteinExistence type="predicted"/>
<organism evidence="1 2">
    <name type="scientific">Strongylus vulgaris</name>
    <name type="common">Blood worm</name>
    <dbReference type="NCBI Taxonomy" id="40348"/>
    <lineage>
        <taxon>Eukaryota</taxon>
        <taxon>Metazoa</taxon>
        <taxon>Ecdysozoa</taxon>
        <taxon>Nematoda</taxon>
        <taxon>Chromadorea</taxon>
        <taxon>Rhabditida</taxon>
        <taxon>Rhabditina</taxon>
        <taxon>Rhabditomorpha</taxon>
        <taxon>Strongyloidea</taxon>
        <taxon>Strongylidae</taxon>
        <taxon>Strongylus</taxon>
    </lineage>
</organism>
<accession>A0A3P7JF72</accession>
<gene>
    <name evidence="1" type="ORF">SVUK_LOCUS14371</name>
</gene>
<dbReference type="Proteomes" id="UP000270094">
    <property type="component" value="Unassembled WGS sequence"/>
</dbReference>
<evidence type="ECO:0000313" key="2">
    <source>
        <dbReference type="Proteomes" id="UP000270094"/>
    </source>
</evidence>
<keyword evidence="2" id="KW-1185">Reference proteome</keyword>
<dbReference type="AlphaFoldDB" id="A0A3P7JF72"/>
<dbReference type="EMBL" id="UYYB01104915">
    <property type="protein sequence ID" value="VDM79373.1"/>
    <property type="molecule type" value="Genomic_DNA"/>
</dbReference>
<protein>
    <recommendedName>
        <fullName evidence="3">PABS domain-containing protein</fullName>
    </recommendedName>
</protein>
<dbReference type="OrthoDB" id="2016285at2759"/>
<sequence>MFISGTVDMTQQASAKMLSLGLGGGNLNSYLHHNYPNVRKDEHNSCRIRSSNAEHFKEMVRSEIRRHASDLADGLNSLKQAAIKGEKYDVILLDACGPDNALLFICPADAFVGINMAKNFSKLLDKNGKFHTMRY</sequence>
<dbReference type="Gene3D" id="3.40.50.150">
    <property type="entry name" value="Vaccinia Virus protein VP39"/>
    <property type="match status" value="1"/>
</dbReference>
<name>A0A3P7JF72_STRVU</name>
<reference evidence="1 2" key="1">
    <citation type="submission" date="2018-11" db="EMBL/GenBank/DDBJ databases">
        <authorList>
            <consortium name="Pathogen Informatics"/>
        </authorList>
    </citation>
    <scope>NUCLEOTIDE SEQUENCE [LARGE SCALE GENOMIC DNA]</scope>
</reference>
<dbReference type="SUPFAM" id="SSF53335">
    <property type="entry name" value="S-adenosyl-L-methionine-dependent methyltransferases"/>
    <property type="match status" value="1"/>
</dbReference>
<dbReference type="InterPro" id="IPR029063">
    <property type="entry name" value="SAM-dependent_MTases_sf"/>
</dbReference>
<evidence type="ECO:0008006" key="3">
    <source>
        <dbReference type="Google" id="ProtNLM"/>
    </source>
</evidence>